<dbReference type="InterPro" id="IPR022276">
    <property type="entry name" value="Conjug_transposon_TraK"/>
</dbReference>
<keyword evidence="2" id="KW-1185">Reference proteome</keyword>
<proteinExistence type="predicted"/>
<protein>
    <recommendedName>
        <fullName evidence="3">Conjugative transposon protein TraK</fullName>
    </recommendedName>
</protein>
<organism evidence="1 2">
    <name type="scientific">Pedobacter mendelii</name>
    <dbReference type="NCBI Taxonomy" id="1908240"/>
    <lineage>
        <taxon>Bacteria</taxon>
        <taxon>Pseudomonadati</taxon>
        <taxon>Bacteroidota</taxon>
        <taxon>Sphingobacteriia</taxon>
        <taxon>Sphingobacteriales</taxon>
        <taxon>Sphingobacteriaceae</taxon>
        <taxon>Pedobacter</taxon>
    </lineage>
</organism>
<evidence type="ECO:0008006" key="3">
    <source>
        <dbReference type="Google" id="ProtNLM"/>
    </source>
</evidence>
<dbReference type="EMBL" id="BMDJ01000002">
    <property type="protein sequence ID" value="GGI23345.1"/>
    <property type="molecule type" value="Genomic_DNA"/>
</dbReference>
<sequence>MVKTIQGKIYILANGKAIEAFSAERKDNIGVELRDHIKMFHHYFFTLDPDDKVIQANISNALNLADESAKKAFDNLKEQGYYNNLISANISQEIRVDSTKLDINQYPFQFRCYATQRLIRSTSTVTRKLITQGYVRNVSRSDNNPHGFLIQQWETLENSDEPLKP</sequence>
<name>A0ABQ2BE48_9SPHI</name>
<evidence type="ECO:0000313" key="1">
    <source>
        <dbReference type="EMBL" id="GGI23345.1"/>
    </source>
</evidence>
<accession>A0ABQ2BE48</accession>
<gene>
    <name evidence="1" type="ORF">GCM10008119_07180</name>
</gene>
<dbReference type="NCBIfam" id="TIGR03781">
    <property type="entry name" value="Bac_Flav_CT_K"/>
    <property type="match status" value="1"/>
</dbReference>
<reference evidence="2" key="1">
    <citation type="journal article" date="2019" name="Int. J. Syst. Evol. Microbiol.">
        <title>The Global Catalogue of Microorganisms (GCM) 10K type strain sequencing project: providing services to taxonomists for standard genome sequencing and annotation.</title>
        <authorList>
            <consortium name="The Broad Institute Genomics Platform"/>
            <consortium name="The Broad Institute Genome Sequencing Center for Infectious Disease"/>
            <person name="Wu L."/>
            <person name="Ma J."/>
        </authorList>
    </citation>
    <scope>NUCLEOTIDE SEQUENCE [LARGE SCALE GENOMIC DNA]</scope>
    <source>
        <strain evidence="2">CCM 8939</strain>
    </source>
</reference>
<dbReference type="Proteomes" id="UP000645390">
    <property type="component" value="Unassembled WGS sequence"/>
</dbReference>
<evidence type="ECO:0000313" key="2">
    <source>
        <dbReference type="Proteomes" id="UP000645390"/>
    </source>
</evidence>
<comment type="caution">
    <text evidence="1">The sequence shown here is derived from an EMBL/GenBank/DDBJ whole genome shotgun (WGS) entry which is preliminary data.</text>
</comment>